<feature type="compositionally biased region" description="Low complexity" evidence="1">
    <location>
        <begin position="329"/>
        <end position="342"/>
    </location>
</feature>
<evidence type="ECO:0000259" key="3">
    <source>
        <dbReference type="PROSITE" id="PS51352"/>
    </source>
</evidence>
<evidence type="ECO:0000256" key="2">
    <source>
        <dbReference type="SAM" id="SignalP"/>
    </source>
</evidence>
<dbReference type="Proteomes" id="UP001430306">
    <property type="component" value="Unassembled WGS sequence"/>
</dbReference>
<dbReference type="EMBL" id="JAJKFW010000025">
    <property type="protein sequence ID" value="MCC9643793.1"/>
    <property type="molecule type" value="Genomic_DNA"/>
</dbReference>
<dbReference type="InterPro" id="IPR013766">
    <property type="entry name" value="Thioredoxin_domain"/>
</dbReference>
<feature type="chain" id="PRO_5046977906" evidence="2">
    <location>
        <begin position="21"/>
        <end position="954"/>
    </location>
</feature>
<dbReference type="PANTHER" id="PTHR42852:SF17">
    <property type="entry name" value="THIOREDOXIN-LIKE PROTEIN HI_1115"/>
    <property type="match status" value="1"/>
</dbReference>
<dbReference type="CDD" id="cd02966">
    <property type="entry name" value="TlpA_like_family"/>
    <property type="match status" value="1"/>
</dbReference>
<dbReference type="Pfam" id="PF00578">
    <property type="entry name" value="AhpC-TSA"/>
    <property type="match status" value="1"/>
</dbReference>
<dbReference type="InterPro" id="IPR036249">
    <property type="entry name" value="Thioredoxin-like_sf"/>
</dbReference>
<dbReference type="InterPro" id="IPR000866">
    <property type="entry name" value="AhpC/TSA"/>
</dbReference>
<dbReference type="RefSeq" id="WP_230274747.1">
    <property type="nucleotide sequence ID" value="NZ_JAJKFW010000025.1"/>
</dbReference>
<dbReference type="InterPro" id="IPR050553">
    <property type="entry name" value="Thioredoxin_ResA/DsbE_sf"/>
</dbReference>
<feature type="domain" description="Thioredoxin" evidence="3">
    <location>
        <begin position="814"/>
        <end position="954"/>
    </location>
</feature>
<feature type="signal peptide" evidence="2">
    <location>
        <begin position="1"/>
        <end position="20"/>
    </location>
</feature>
<evidence type="ECO:0000313" key="4">
    <source>
        <dbReference type="EMBL" id="MCC9643793.1"/>
    </source>
</evidence>
<feature type="region of interest" description="Disordered" evidence="1">
    <location>
        <begin position="323"/>
        <end position="342"/>
    </location>
</feature>
<evidence type="ECO:0000256" key="1">
    <source>
        <dbReference type="SAM" id="MobiDB-lite"/>
    </source>
</evidence>
<protein>
    <submittedName>
        <fullName evidence="4">TlpA family protein disulfide reductase</fullName>
    </submittedName>
</protein>
<organism evidence="4 5">
    <name type="scientific">Rhodopirellula halodulae</name>
    <dbReference type="NCBI Taxonomy" id="2894198"/>
    <lineage>
        <taxon>Bacteria</taxon>
        <taxon>Pseudomonadati</taxon>
        <taxon>Planctomycetota</taxon>
        <taxon>Planctomycetia</taxon>
        <taxon>Pirellulales</taxon>
        <taxon>Pirellulaceae</taxon>
        <taxon>Rhodopirellula</taxon>
    </lineage>
</organism>
<keyword evidence="5" id="KW-1185">Reference proteome</keyword>
<reference evidence="4" key="1">
    <citation type="submission" date="2021-11" db="EMBL/GenBank/DDBJ databases">
        <title>Genome sequence.</title>
        <authorList>
            <person name="Sun Q."/>
        </authorList>
    </citation>
    <scope>NUCLEOTIDE SEQUENCE</scope>
    <source>
        <strain evidence="4">JC740</strain>
    </source>
</reference>
<comment type="caution">
    <text evidence="4">The sequence shown here is derived from an EMBL/GenBank/DDBJ whole genome shotgun (WGS) entry which is preliminary data.</text>
</comment>
<dbReference type="PANTHER" id="PTHR42852">
    <property type="entry name" value="THIOL:DISULFIDE INTERCHANGE PROTEIN DSBE"/>
    <property type="match status" value="1"/>
</dbReference>
<gene>
    <name evidence="4" type="ORF">LOC71_16020</name>
</gene>
<name>A0ABS8NJP8_9BACT</name>
<sequence>MKSFERFAWLKSCIAGVVFACCAVDAVSAGGAEPSLGVLRLHNDDYVTGRFAATDAVDSGSVSTLRWRHPDFATPFEFPLKSLMSLSFPMLETTEFAKGRFAFELANGDRLYGDVLEFGDPLRVRLGDQETTLPLNAVRQIRQWNDGEALVYHGPGSREEWQSSGSIEDWSESSGVLETQSTYATLFRDLQLPSLARVELDVSWEGQPNFVIAVGVDPLNAENTWADAFHIEVWDEDTVAVWEDGTLAGVESIAKVKDLGNRLQVTLKIDQTKRQVMIESMRGKTLSHYTLPIKEPQIAQTGILFRNVEGKFRIHSLKVMHASSLTPPESESQAESAAADGGDGVVHLVDGSAMQTKWTAVQDDGWVFLGDDGERVVPANEIQVWEQLIDAETSADERAEGDRLQLKSFDGLRVTGTLEGVTDDALRLAATVTGEEMAFPLKNIEAVDFVTEEPLRNRIVGMMRLESADTRLHGKLEDVEPETSVTPMSFRPAGSEPSVMLPTMKGKVLLQPKAVTVTTPMESQMTAFQKRVNAERAKQAQQRVAQRVQQQQKKPVWGVFNRVFDPQRTLDVLAGKPIHLKTGEVLPGRVLSINETEVLFKSALTKKQTLPREQIRAIHLLGDSETFTVDAEQRTQLLTVPRNRKQDPPTHLLVAKNGDLMRCRLIRMDEETVEVETRLETLSIPRKVVEKIIWLIPAEDASDEKKEETNDGEESLVSTSDESDRLTVQGVMHDGNRLSLVPNSVINQTLIGENDLLGPIRLPFAKCEELLLGIISDTSQPNSPYSEWKLVNAPEPMIGGSGGEGDAAAGTRSAMVGKPAPDFNLVMLTGDRFRVSDQTGKTLVLDFWATWCGPCLRAMPMIEEAVSEFDPEQVRLVAVNLQEGEEDIRQTLERIGVQPEVALDIDGIAAGRYEANAIPQTVVIDREGNVTRVFVGGGPKLGEQLAEAIRETLE</sequence>
<dbReference type="Gene3D" id="3.40.30.10">
    <property type="entry name" value="Glutaredoxin"/>
    <property type="match status" value="1"/>
</dbReference>
<accession>A0ABS8NJP8</accession>
<feature type="region of interest" description="Disordered" evidence="1">
    <location>
        <begin position="702"/>
        <end position="722"/>
    </location>
</feature>
<evidence type="ECO:0000313" key="5">
    <source>
        <dbReference type="Proteomes" id="UP001430306"/>
    </source>
</evidence>
<dbReference type="PROSITE" id="PS51352">
    <property type="entry name" value="THIOREDOXIN_2"/>
    <property type="match status" value="1"/>
</dbReference>
<dbReference type="SUPFAM" id="SSF52833">
    <property type="entry name" value="Thioredoxin-like"/>
    <property type="match status" value="1"/>
</dbReference>
<proteinExistence type="predicted"/>
<keyword evidence="2" id="KW-0732">Signal</keyword>